<keyword evidence="5" id="KW-1185">Reference proteome</keyword>
<dbReference type="PROSITE" id="PS50103">
    <property type="entry name" value="ZF_C3H1"/>
    <property type="match status" value="1"/>
</dbReference>
<dbReference type="OrthoDB" id="9908518at2759"/>
<dbReference type="PANTHER" id="PTHR35558:SF1">
    <property type="entry name" value="ENDONUCLEASE_EXONUCLEASE_PHOSPHATASE DOMAIN-CONTAINING PROTEIN"/>
    <property type="match status" value="1"/>
</dbReference>
<evidence type="ECO:0000259" key="3">
    <source>
        <dbReference type="PROSITE" id="PS50103"/>
    </source>
</evidence>
<dbReference type="GO" id="GO:0008270">
    <property type="term" value="F:zinc ion binding"/>
    <property type="evidence" value="ECO:0007669"/>
    <property type="project" value="UniProtKB-KW"/>
</dbReference>
<dbReference type="Proteomes" id="UP000749559">
    <property type="component" value="Unassembled WGS sequence"/>
</dbReference>
<feature type="domain" description="C3H1-type" evidence="3">
    <location>
        <begin position="308"/>
        <end position="335"/>
    </location>
</feature>
<feature type="compositionally biased region" description="Polar residues" evidence="2">
    <location>
        <begin position="109"/>
        <end position="128"/>
    </location>
</feature>
<proteinExistence type="predicted"/>
<dbReference type="InterPro" id="IPR000571">
    <property type="entry name" value="Znf_CCCH"/>
</dbReference>
<protein>
    <recommendedName>
        <fullName evidence="3">C3H1-type domain-containing protein</fullName>
    </recommendedName>
</protein>
<name>A0A8S4NLS3_OWEFU</name>
<reference evidence="4" key="1">
    <citation type="submission" date="2022-03" db="EMBL/GenBank/DDBJ databases">
        <authorList>
            <person name="Martin C."/>
        </authorList>
    </citation>
    <scope>NUCLEOTIDE SEQUENCE</scope>
</reference>
<comment type="caution">
    <text evidence="4">The sequence shown here is derived from an EMBL/GenBank/DDBJ whole genome shotgun (WGS) entry which is preliminary data.</text>
</comment>
<sequence length="357" mass="40365">MNEDSNTIRRCTACKNPVRGHTGPVGAKCTNTPSLETAPLFDNSQHEQDEKQELFEGAVGGKENMEPWKMAIIQLSSQMQVLTSATTNLQTEMKSLASDVERLKTGLTAQPTTPQSQNQPVIPTSVNPGVNHRPKPTCDLPLSEKTINAIINGEYVNLTDLFADNVYSDNVDHPEQNLIFEDGNLKQQKYRKVKTLATFNQWLSAWNVFENILIQHNPDLYTCLSSYRSLIQDSDKKFTWKSVNTYDIKFRSKLAQKKSFDYQTIDTTLYVTTFDATSVRQQLKCHRCHGNHKVANCTFQEKSTLEKDQEKEICFKFNQGECKFGDKCYRLHKCKACGSKSPSFKCPCTKPSSSSST</sequence>
<keyword evidence="1" id="KW-0479">Metal-binding</keyword>
<accession>A0A8S4NLS3</accession>
<gene>
    <name evidence="4" type="ORF">OFUS_LOCUS8961</name>
</gene>
<feature type="zinc finger region" description="C3H1-type" evidence="1">
    <location>
        <begin position="308"/>
        <end position="335"/>
    </location>
</feature>
<keyword evidence="1" id="KW-0862">Zinc</keyword>
<evidence type="ECO:0000313" key="4">
    <source>
        <dbReference type="EMBL" id="CAH1782521.1"/>
    </source>
</evidence>
<keyword evidence="1" id="KW-0863">Zinc-finger</keyword>
<feature type="region of interest" description="Disordered" evidence="2">
    <location>
        <begin position="109"/>
        <end position="135"/>
    </location>
</feature>
<dbReference type="EMBL" id="CAIIXF020000005">
    <property type="protein sequence ID" value="CAH1782521.1"/>
    <property type="molecule type" value="Genomic_DNA"/>
</dbReference>
<dbReference type="AlphaFoldDB" id="A0A8S4NLS3"/>
<organism evidence="4 5">
    <name type="scientific">Owenia fusiformis</name>
    <name type="common">Polychaete worm</name>
    <dbReference type="NCBI Taxonomy" id="6347"/>
    <lineage>
        <taxon>Eukaryota</taxon>
        <taxon>Metazoa</taxon>
        <taxon>Spiralia</taxon>
        <taxon>Lophotrochozoa</taxon>
        <taxon>Annelida</taxon>
        <taxon>Polychaeta</taxon>
        <taxon>Sedentaria</taxon>
        <taxon>Canalipalpata</taxon>
        <taxon>Sabellida</taxon>
        <taxon>Oweniida</taxon>
        <taxon>Oweniidae</taxon>
        <taxon>Owenia</taxon>
    </lineage>
</organism>
<evidence type="ECO:0000256" key="1">
    <source>
        <dbReference type="PROSITE-ProRule" id="PRU00723"/>
    </source>
</evidence>
<dbReference type="PANTHER" id="PTHR35558">
    <property type="entry name" value="SGNH_HYDRO DOMAIN-CONTAINING PROTEIN"/>
    <property type="match status" value="1"/>
</dbReference>
<evidence type="ECO:0000256" key="2">
    <source>
        <dbReference type="SAM" id="MobiDB-lite"/>
    </source>
</evidence>
<evidence type="ECO:0000313" key="5">
    <source>
        <dbReference type="Proteomes" id="UP000749559"/>
    </source>
</evidence>